<dbReference type="PATRIC" id="fig|1429043.3.peg.4920"/>
<evidence type="ECO:0000256" key="2">
    <source>
        <dbReference type="ARBA" id="ARBA00021483"/>
    </source>
</evidence>
<dbReference type="STRING" id="1429043.X474_23250"/>
<evidence type="ECO:0000313" key="7">
    <source>
        <dbReference type="Proteomes" id="UP000032233"/>
    </source>
</evidence>
<dbReference type="CDD" id="cd00732">
    <property type="entry name" value="CheW"/>
    <property type="match status" value="1"/>
</dbReference>
<dbReference type="SUPFAM" id="SSF50341">
    <property type="entry name" value="CheW-like"/>
    <property type="match status" value="1"/>
</dbReference>
<feature type="domain" description="CheW-like" evidence="5">
    <location>
        <begin position="18"/>
        <end position="162"/>
    </location>
</feature>
<dbReference type="Pfam" id="PF01584">
    <property type="entry name" value="CheW"/>
    <property type="match status" value="1"/>
</dbReference>
<dbReference type="Gene3D" id="2.30.30.40">
    <property type="entry name" value="SH3 Domains"/>
    <property type="match status" value="1"/>
</dbReference>
<dbReference type="GO" id="GO:0006935">
    <property type="term" value="P:chemotaxis"/>
    <property type="evidence" value="ECO:0007669"/>
    <property type="project" value="UniProtKB-KW"/>
</dbReference>
<dbReference type="RefSeq" id="WP_044351800.1">
    <property type="nucleotide sequence ID" value="NZ_AZAC01000048.1"/>
</dbReference>
<sequence length="168" mass="18530">MANAVAVDEGASQAERMAGKYLTFDLAEEEYGLEILRVREIIGMMEITPVPRTPEFVRGVINLRGKVIPVVDLRLKFGLPFREPDERTCVIVVEVQNPEGTVQMGIVVDRVNEVVDVKPTDLEPTPSFGVTLDTSFILGMAKVGEKVKILLDIDRVLTTQEVAALSSF</sequence>
<dbReference type="InterPro" id="IPR002545">
    <property type="entry name" value="CheW-lke_dom"/>
</dbReference>
<evidence type="ECO:0000313" key="6">
    <source>
        <dbReference type="EMBL" id="KIX11651.1"/>
    </source>
</evidence>
<evidence type="ECO:0000259" key="5">
    <source>
        <dbReference type="PROSITE" id="PS50851"/>
    </source>
</evidence>
<comment type="subcellular location">
    <subcellularLocation>
        <location evidence="1">Cytoplasm</location>
    </subcellularLocation>
</comment>
<reference evidence="6 7" key="1">
    <citation type="submission" date="2013-11" db="EMBL/GenBank/DDBJ databases">
        <title>Metagenomic analysis of a methanogenic consortium involved in long chain n-alkane degradation.</title>
        <authorList>
            <person name="Davidova I.A."/>
            <person name="Callaghan A.V."/>
            <person name="Wawrik B."/>
            <person name="Pruitt S."/>
            <person name="Marks C."/>
            <person name="Duncan K.E."/>
            <person name="Suflita J.M."/>
        </authorList>
    </citation>
    <scope>NUCLEOTIDE SEQUENCE [LARGE SCALE GENOMIC DNA]</scope>
    <source>
        <strain evidence="6 7">SPR</strain>
    </source>
</reference>
<dbReference type="OrthoDB" id="9790406at2"/>
<dbReference type="Proteomes" id="UP000032233">
    <property type="component" value="Unassembled WGS sequence"/>
</dbReference>
<evidence type="ECO:0000256" key="1">
    <source>
        <dbReference type="ARBA" id="ARBA00004496"/>
    </source>
</evidence>
<comment type="caution">
    <text evidence="6">The sequence shown here is derived from an EMBL/GenBank/DDBJ whole genome shotgun (WGS) entry which is preliminary data.</text>
</comment>
<dbReference type="PANTHER" id="PTHR22617">
    <property type="entry name" value="CHEMOTAXIS SENSOR HISTIDINE KINASE-RELATED"/>
    <property type="match status" value="1"/>
</dbReference>
<keyword evidence="4" id="KW-0145">Chemotaxis</keyword>
<protein>
    <recommendedName>
        <fullName evidence="2">Chemotaxis protein CheW</fullName>
    </recommendedName>
</protein>
<proteinExistence type="predicted"/>
<dbReference type="Gene3D" id="2.40.50.180">
    <property type="entry name" value="CheA-289, Domain 4"/>
    <property type="match status" value="1"/>
</dbReference>
<keyword evidence="3" id="KW-0963">Cytoplasm</keyword>
<dbReference type="PANTHER" id="PTHR22617:SF41">
    <property type="entry name" value="CHEMOTAXIS SIGNAL TRANSDUCTION SYSTEM ADAPTOR PROTEIN CHEW"/>
    <property type="match status" value="1"/>
</dbReference>
<dbReference type="AlphaFoldDB" id="A0A0D2J7G0"/>
<gene>
    <name evidence="6" type="ORF">X474_23250</name>
</gene>
<organism evidence="6 7">
    <name type="scientific">Dethiosulfatarculus sandiegensis</name>
    <dbReference type="NCBI Taxonomy" id="1429043"/>
    <lineage>
        <taxon>Bacteria</taxon>
        <taxon>Pseudomonadati</taxon>
        <taxon>Thermodesulfobacteriota</taxon>
        <taxon>Desulfarculia</taxon>
        <taxon>Desulfarculales</taxon>
        <taxon>Desulfarculaceae</taxon>
        <taxon>Dethiosulfatarculus</taxon>
    </lineage>
</organism>
<evidence type="ECO:0000256" key="4">
    <source>
        <dbReference type="ARBA" id="ARBA00022500"/>
    </source>
</evidence>
<dbReference type="PROSITE" id="PS50851">
    <property type="entry name" value="CHEW"/>
    <property type="match status" value="1"/>
</dbReference>
<dbReference type="InterPro" id="IPR036061">
    <property type="entry name" value="CheW-like_dom_sf"/>
</dbReference>
<dbReference type="SMART" id="SM00260">
    <property type="entry name" value="CheW"/>
    <property type="match status" value="1"/>
</dbReference>
<dbReference type="InParanoid" id="A0A0D2J7G0"/>
<dbReference type="InterPro" id="IPR039315">
    <property type="entry name" value="CheW"/>
</dbReference>
<dbReference type="GO" id="GO:0005829">
    <property type="term" value="C:cytosol"/>
    <property type="evidence" value="ECO:0007669"/>
    <property type="project" value="TreeGrafter"/>
</dbReference>
<dbReference type="FunFam" id="2.40.50.180:FF:000002">
    <property type="entry name" value="Chemotaxis protein CheW"/>
    <property type="match status" value="1"/>
</dbReference>
<evidence type="ECO:0000256" key="3">
    <source>
        <dbReference type="ARBA" id="ARBA00022490"/>
    </source>
</evidence>
<accession>A0A0D2J7G0</accession>
<name>A0A0D2J7G0_9BACT</name>
<dbReference type="FunCoup" id="A0A0D2J7G0">
    <property type="interactions" value="213"/>
</dbReference>
<dbReference type="GO" id="GO:0007165">
    <property type="term" value="P:signal transduction"/>
    <property type="evidence" value="ECO:0007669"/>
    <property type="project" value="InterPro"/>
</dbReference>
<keyword evidence="7" id="KW-1185">Reference proteome</keyword>
<dbReference type="EMBL" id="AZAC01000048">
    <property type="protein sequence ID" value="KIX11651.1"/>
    <property type="molecule type" value="Genomic_DNA"/>
</dbReference>